<dbReference type="Pfam" id="PF00583">
    <property type="entry name" value="Acetyltransf_1"/>
    <property type="match status" value="1"/>
</dbReference>
<dbReference type="GO" id="GO:0016746">
    <property type="term" value="F:acyltransferase activity"/>
    <property type="evidence" value="ECO:0007669"/>
    <property type="project" value="UniProtKB-KW"/>
</dbReference>
<dbReference type="RefSeq" id="WP_369314318.1">
    <property type="nucleotide sequence ID" value="NZ_JBEHZE010000001.1"/>
</dbReference>
<evidence type="ECO:0000259" key="2">
    <source>
        <dbReference type="PROSITE" id="PS51186"/>
    </source>
</evidence>
<dbReference type="PANTHER" id="PTHR13947:SF37">
    <property type="entry name" value="LD18367P"/>
    <property type="match status" value="1"/>
</dbReference>
<protein>
    <submittedName>
        <fullName evidence="3">GNAT family N-acetyltransferase</fullName>
        <ecNumber evidence="3">2.3.1.-</ecNumber>
    </submittedName>
</protein>
<proteinExistence type="predicted"/>
<dbReference type="Gene3D" id="3.40.630.30">
    <property type="match status" value="1"/>
</dbReference>
<dbReference type="EC" id="2.3.1.-" evidence="3"/>
<organism evidence="3 4">
    <name type="scientific">Hyphococcus lacteus</name>
    <dbReference type="NCBI Taxonomy" id="3143536"/>
    <lineage>
        <taxon>Bacteria</taxon>
        <taxon>Pseudomonadati</taxon>
        <taxon>Pseudomonadota</taxon>
        <taxon>Alphaproteobacteria</taxon>
        <taxon>Parvularculales</taxon>
        <taxon>Parvularculaceae</taxon>
        <taxon>Hyphococcus</taxon>
    </lineage>
</organism>
<sequence>MAAVDKSSATIRTAVLSDIDRIAAIEREVMSPAIYPAFFFRQALSIFGDGFLVAMLNGRPCGYLIIGQHNGDASIAEIYSVAVSSESRGAGLGRALLDAAFVWAKSRDVKTITLTVSPENAPAIGLYKSIGFREIERDEDYYGPGEARYILTAVV</sequence>
<keyword evidence="3" id="KW-0012">Acyltransferase</keyword>
<name>A0ABV3Z7A5_9PROT</name>
<evidence type="ECO:0000256" key="1">
    <source>
        <dbReference type="ARBA" id="ARBA00022679"/>
    </source>
</evidence>
<accession>A0ABV3Z7A5</accession>
<dbReference type="Proteomes" id="UP001560685">
    <property type="component" value="Unassembled WGS sequence"/>
</dbReference>
<dbReference type="InterPro" id="IPR050769">
    <property type="entry name" value="NAT_camello-type"/>
</dbReference>
<gene>
    <name evidence="3" type="ORF">ABFZ84_12330</name>
</gene>
<feature type="domain" description="N-acetyltransferase" evidence="2">
    <location>
        <begin position="9"/>
        <end position="154"/>
    </location>
</feature>
<dbReference type="CDD" id="cd04301">
    <property type="entry name" value="NAT_SF"/>
    <property type="match status" value="1"/>
</dbReference>
<keyword evidence="4" id="KW-1185">Reference proteome</keyword>
<dbReference type="InterPro" id="IPR000182">
    <property type="entry name" value="GNAT_dom"/>
</dbReference>
<dbReference type="PROSITE" id="PS51186">
    <property type="entry name" value="GNAT"/>
    <property type="match status" value="1"/>
</dbReference>
<comment type="caution">
    <text evidence="3">The sequence shown here is derived from an EMBL/GenBank/DDBJ whole genome shotgun (WGS) entry which is preliminary data.</text>
</comment>
<dbReference type="PANTHER" id="PTHR13947">
    <property type="entry name" value="GNAT FAMILY N-ACETYLTRANSFERASE"/>
    <property type="match status" value="1"/>
</dbReference>
<reference evidence="3 4" key="1">
    <citation type="submission" date="2024-05" db="EMBL/GenBank/DDBJ databases">
        <title>Three bacterial strains, DH-69, EH-24, and ECK-19 isolated from coastal sediments.</title>
        <authorList>
            <person name="Ye Y.-Q."/>
            <person name="Du Z.-J."/>
        </authorList>
    </citation>
    <scope>NUCLEOTIDE SEQUENCE [LARGE SCALE GENOMIC DNA]</scope>
    <source>
        <strain evidence="3 4">ECK-19</strain>
    </source>
</reference>
<dbReference type="InterPro" id="IPR016181">
    <property type="entry name" value="Acyl_CoA_acyltransferase"/>
</dbReference>
<keyword evidence="1 3" id="KW-0808">Transferase</keyword>
<dbReference type="EMBL" id="JBEHZE010000001">
    <property type="protein sequence ID" value="MEX6634333.1"/>
    <property type="molecule type" value="Genomic_DNA"/>
</dbReference>
<evidence type="ECO:0000313" key="3">
    <source>
        <dbReference type="EMBL" id="MEX6634333.1"/>
    </source>
</evidence>
<dbReference type="SUPFAM" id="SSF55729">
    <property type="entry name" value="Acyl-CoA N-acyltransferases (Nat)"/>
    <property type="match status" value="1"/>
</dbReference>
<evidence type="ECO:0000313" key="4">
    <source>
        <dbReference type="Proteomes" id="UP001560685"/>
    </source>
</evidence>